<organism evidence="1 2">
    <name type="scientific">Paenibacillus vandeheii</name>
    <dbReference type="NCBI Taxonomy" id="3035917"/>
    <lineage>
        <taxon>Bacteria</taxon>
        <taxon>Bacillati</taxon>
        <taxon>Bacillota</taxon>
        <taxon>Bacilli</taxon>
        <taxon>Bacillales</taxon>
        <taxon>Paenibacillaceae</taxon>
        <taxon>Paenibacillus</taxon>
    </lineage>
</organism>
<dbReference type="EMBL" id="JAROCD010000002">
    <property type="protein sequence ID" value="MDN4600188.1"/>
    <property type="molecule type" value="Genomic_DNA"/>
</dbReference>
<evidence type="ECO:0000313" key="1">
    <source>
        <dbReference type="EMBL" id="MDN4600188.1"/>
    </source>
</evidence>
<sequence>MRAAGNLELASLVLGPFDEDHQYVLYEGYVLNGRQIFILDEGTLWLRHVYKAPHMEHLYIDGDTGGIILAENFKDDAKVFAELIVSRLREMDALTFLTDVLLWTTDRVDMNLKLDRFQ</sequence>
<dbReference type="RefSeq" id="WP_301244384.1">
    <property type="nucleotide sequence ID" value="NZ_JAROCD010000002.1"/>
</dbReference>
<comment type="caution">
    <text evidence="1">The sequence shown here is derived from an EMBL/GenBank/DDBJ whole genome shotgun (WGS) entry which is preliminary data.</text>
</comment>
<gene>
    <name evidence="1" type="ORF">P5G61_03030</name>
</gene>
<keyword evidence="2" id="KW-1185">Reference proteome</keyword>
<proteinExistence type="predicted"/>
<reference evidence="1" key="1">
    <citation type="submission" date="2023-03" db="EMBL/GenBank/DDBJ databases">
        <title>MT1 and MT2 Draft Genomes of Novel Species.</title>
        <authorList>
            <person name="Venkateswaran K."/>
        </authorList>
    </citation>
    <scope>NUCLEOTIDE SEQUENCE</scope>
    <source>
        <strain evidence="1">F6_3S_P_1C</strain>
    </source>
</reference>
<name>A0ABT8J537_9BACL</name>
<accession>A0ABT8J537</accession>
<evidence type="ECO:0000313" key="2">
    <source>
        <dbReference type="Proteomes" id="UP001174205"/>
    </source>
</evidence>
<dbReference type="Proteomes" id="UP001174205">
    <property type="component" value="Unassembled WGS sequence"/>
</dbReference>
<protein>
    <submittedName>
        <fullName evidence="1">Uncharacterized protein</fullName>
    </submittedName>
</protein>